<proteinExistence type="predicted"/>
<comment type="caution">
    <text evidence="3">The sequence shown here is derived from an EMBL/GenBank/DDBJ whole genome shotgun (WGS) entry which is preliminary data.</text>
</comment>
<evidence type="ECO:0000259" key="1">
    <source>
        <dbReference type="Pfam" id="PF00501"/>
    </source>
</evidence>
<feature type="domain" description="AMP-dependent synthetase/ligase" evidence="1">
    <location>
        <begin position="182"/>
        <end position="231"/>
    </location>
</feature>
<dbReference type="InterPro" id="IPR000873">
    <property type="entry name" value="AMP-dep_synth/lig_dom"/>
</dbReference>
<dbReference type="Pfam" id="PF00668">
    <property type="entry name" value="Condensation"/>
    <property type="match status" value="1"/>
</dbReference>
<evidence type="ECO:0000313" key="3">
    <source>
        <dbReference type="EMBL" id="MFC5157094.1"/>
    </source>
</evidence>
<dbReference type="PANTHER" id="PTHR45527:SF1">
    <property type="entry name" value="FATTY ACID SYNTHASE"/>
    <property type="match status" value="1"/>
</dbReference>
<feature type="domain" description="Condensation" evidence="2">
    <location>
        <begin position="2"/>
        <end position="160"/>
    </location>
</feature>
<sequence length="231" mass="24807">VLRADVGGNPSFGELLGRVREADLAAYAHQDLPFERLVDDLNPARSMGRNPLFQVSLSVQGAQRQPDRLWDLPDLEATPLAYGAEAASARVDLSLDLNEHRDEEGAPAGMAGTLLYAVDLFDEVTARGLSERLVRVLERVAADPDVRVGEIDVLGEGERSRVVERWNETAVPVVSGSLAGLFEAQVGRSRDAVAVIGGDRRWSYAELDAAADRVARGLVARGVGRGDLVGV</sequence>
<evidence type="ECO:0000259" key="2">
    <source>
        <dbReference type="Pfam" id="PF00668"/>
    </source>
</evidence>
<evidence type="ECO:0000313" key="4">
    <source>
        <dbReference type="Proteomes" id="UP001596160"/>
    </source>
</evidence>
<gene>
    <name evidence="3" type="ORF">ACFPRH_35820</name>
</gene>
<protein>
    <submittedName>
        <fullName evidence="3">Condensation domain-containing protein</fullName>
    </submittedName>
</protein>
<dbReference type="Gene3D" id="3.40.50.980">
    <property type="match status" value="1"/>
</dbReference>
<dbReference type="Proteomes" id="UP001596160">
    <property type="component" value="Unassembled WGS sequence"/>
</dbReference>
<dbReference type="InterPro" id="IPR023213">
    <property type="entry name" value="CAT-like_dom_sf"/>
</dbReference>
<dbReference type="SUPFAM" id="SSF52777">
    <property type="entry name" value="CoA-dependent acyltransferases"/>
    <property type="match status" value="1"/>
</dbReference>
<dbReference type="EMBL" id="JBHSKP010000102">
    <property type="protein sequence ID" value="MFC5157094.1"/>
    <property type="molecule type" value="Genomic_DNA"/>
</dbReference>
<reference evidence="4" key="1">
    <citation type="journal article" date="2019" name="Int. J. Syst. Evol. Microbiol.">
        <title>The Global Catalogue of Microorganisms (GCM) 10K type strain sequencing project: providing services to taxonomists for standard genome sequencing and annotation.</title>
        <authorList>
            <consortium name="The Broad Institute Genomics Platform"/>
            <consortium name="The Broad Institute Genome Sequencing Center for Infectious Disease"/>
            <person name="Wu L."/>
            <person name="Ma J."/>
        </authorList>
    </citation>
    <scope>NUCLEOTIDE SEQUENCE [LARGE SCALE GENOMIC DNA]</scope>
    <source>
        <strain evidence="4">PCU 266</strain>
    </source>
</reference>
<dbReference type="Gene3D" id="3.30.559.30">
    <property type="entry name" value="Nonribosomal peptide synthetase, condensation domain"/>
    <property type="match status" value="1"/>
</dbReference>
<dbReference type="Pfam" id="PF00501">
    <property type="entry name" value="AMP-binding"/>
    <property type="match status" value="1"/>
</dbReference>
<feature type="non-terminal residue" evidence="3">
    <location>
        <position position="1"/>
    </location>
</feature>
<organism evidence="3 4">
    <name type="scientific">Streptomyces amakusaensis</name>
    <dbReference type="NCBI Taxonomy" id="67271"/>
    <lineage>
        <taxon>Bacteria</taxon>
        <taxon>Bacillati</taxon>
        <taxon>Actinomycetota</taxon>
        <taxon>Actinomycetes</taxon>
        <taxon>Kitasatosporales</taxon>
        <taxon>Streptomycetaceae</taxon>
        <taxon>Streptomyces</taxon>
    </lineage>
</organism>
<feature type="non-terminal residue" evidence="3">
    <location>
        <position position="231"/>
    </location>
</feature>
<dbReference type="Gene3D" id="3.30.559.10">
    <property type="entry name" value="Chloramphenicol acetyltransferase-like domain"/>
    <property type="match status" value="1"/>
</dbReference>
<keyword evidence="4" id="KW-1185">Reference proteome</keyword>
<dbReference type="SUPFAM" id="SSF56801">
    <property type="entry name" value="Acetyl-CoA synthetase-like"/>
    <property type="match status" value="1"/>
</dbReference>
<accession>A0ABW0AWA4</accession>
<dbReference type="RefSeq" id="WP_344486969.1">
    <property type="nucleotide sequence ID" value="NZ_BAAASB010000090.1"/>
</dbReference>
<name>A0ABW0AWA4_9ACTN</name>
<dbReference type="InterPro" id="IPR001242">
    <property type="entry name" value="Condensation_dom"/>
</dbReference>
<dbReference type="PANTHER" id="PTHR45527">
    <property type="entry name" value="NONRIBOSOMAL PEPTIDE SYNTHETASE"/>
    <property type="match status" value="1"/>
</dbReference>